<dbReference type="PANTHER" id="PTHR43798:SF33">
    <property type="entry name" value="HYDROLASE, PUTATIVE (AFU_ORTHOLOGUE AFUA_2G14860)-RELATED"/>
    <property type="match status" value="1"/>
</dbReference>
<dbReference type="SUPFAM" id="SSF53474">
    <property type="entry name" value="alpha/beta-Hydrolases"/>
    <property type="match status" value="1"/>
</dbReference>
<feature type="non-terminal residue" evidence="2">
    <location>
        <position position="1"/>
    </location>
</feature>
<feature type="domain" description="AB hydrolase-1" evidence="1">
    <location>
        <begin position="2"/>
        <end position="244"/>
    </location>
</feature>
<accession>A0A3B0T0H6</accession>
<dbReference type="GO" id="GO:0047372">
    <property type="term" value="F:monoacylglycerol lipase activity"/>
    <property type="evidence" value="ECO:0007669"/>
    <property type="project" value="TreeGrafter"/>
</dbReference>
<dbReference type="InterPro" id="IPR000073">
    <property type="entry name" value="AB_hydrolase_1"/>
</dbReference>
<dbReference type="EMBL" id="UOEH01000489">
    <property type="protein sequence ID" value="VAW05869.1"/>
    <property type="molecule type" value="Genomic_DNA"/>
</dbReference>
<dbReference type="AlphaFoldDB" id="A0A3B0T0H6"/>
<name>A0A3B0T0H6_9ZZZZ</name>
<dbReference type="InterPro" id="IPR029058">
    <property type="entry name" value="AB_hydrolase_fold"/>
</dbReference>
<dbReference type="GO" id="GO:0016020">
    <property type="term" value="C:membrane"/>
    <property type="evidence" value="ECO:0007669"/>
    <property type="project" value="TreeGrafter"/>
</dbReference>
<organism evidence="2">
    <name type="scientific">hydrothermal vent metagenome</name>
    <dbReference type="NCBI Taxonomy" id="652676"/>
    <lineage>
        <taxon>unclassified sequences</taxon>
        <taxon>metagenomes</taxon>
        <taxon>ecological metagenomes</taxon>
    </lineage>
</organism>
<dbReference type="Pfam" id="PF00561">
    <property type="entry name" value="Abhydrolase_1"/>
    <property type="match status" value="1"/>
</dbReference>
<dbReference type="Gene3D" id="3.40.50.1820">
    <property type="entry name" value="alpha/beta hydrolase"/>
    <property type="match status" value="1"/>
</dbReference>
<proteinExistence type="predicted"/>
<dbReference type="PANTHER" id="PTHR43798">
    <property type="entry name" value="MONOACYLGLYCEROL LIPASE"/>
    <property type="match status" value="1"/>
</dbReference>
<protein>
    <submittedName>
        <fullName evidence="2">Hydrolase, alpha/beta fold family</fullName>
    </submittedName>
</protein>
<dbReference type="InterPro" id="IPR050266">
    <property type="entry name" value="AB_hydrolase_sf"/>
</dbReference>
<keyword evidence="2" id="KW-0378">Hydrolase</keyword>
<gene>
    <name evidence="2" type="ORF">MNBD_ALPHA05-1995</name>
</gene>
<evidence type="ECO:0000259" key="1">
    <source>
        <dbReference type="Pfam" id="PF00561"/>
    </source>
</evidence>
<evidence type="ECO:0000313" key="2">
    <source>
        <dbReference type="EMBL" id="VAW05869.1"/>
    </source>
</evidence>
<reference evidence="2" key="1">
    <citation type="submission" date="2018-06" db="EMBL/GenBank/DDBJ databases">
        <authorList>
            <person name="Zhirakovskaya E."/>
        </authorList>
    </citation>
    <scope>NUCLEOTIDE SEQUENCE</scope>
</reference>
<sequence>KPWLLLIHGYPTSSWDWTAIWPGLEEKFNLVALDMLGFGLSDKPKSFAYAISRQADLQEALLAQLAISEAHLFVHDYGNTVGQELLARHNEGVLSFAIKSMCFLNGGLFPEQHRPRPIQRLGLTPLGFLLGALMTRDKLRNTFDQIFGPETKASDLEIDSHWALIRQHDGNKILHKLLHYIPERKKYRARWVGALHEARAPIRLIDGGADPISGRHLYDYYRQEIAGADAVLLDDIGHYPHTEAPARVLSAFVDFHAKIGTDFS</sequence>
<dbReference type="GO" id="GO:0046464">
    <property type="term" value="P:acylglycerol catabolic process"/>
    <property type="evidence" value="ECO:0007669"/>
    <property type="project" value="TreeGrafter"/>
</dbReference>